<evidence type="ECO:0000313" key="2">
    <source>
        <dbReference type="Proteomes" id="UP001327560"/>
    </source>
</evidence>
<dbReference type="SUPFAM" id="SSF52540">
    <property type="entry name" value="P-loop containing nucleoside triphosphate hydrolases"/>
    <property type="match status" value="1"/>
</dbReference>
<accession>A0AAQ3KK97</accession>
<name>A0AAQ3KK97_9LILI</name>
<reference evidence="1 2" key="1">
    <citation type="submission" date="2023-10" db="EMBL/GenBank/DDBJ databases">
        <title>Chromosome-scale genome assembly provides insights into flower coloration mechanisms of Canna indica.</title>
        <authorList>
            <person name="Li C."/>
        </authorList>
    </citation>
    <scope>NUCLEOTIDE SEQUENCE [LARGE SCALE GENOMIC DNA]</scope>
    <source>
        <tissue evidence="1">Flower</tissue>
    </source>
</reference>
<proteinExistence type="predicted"/>
<gene>
    <name evidence="1" type="ORF">Cni_G18255</name>
</gene>
<keyword evidence="2" id="KW-1185">Reference proteome</keyword>
<protein>
    <submittedName>
        <fullName evidence="1">Uncharacterized protein</fullName>
    </submittedName>
</protein>
<dbReference type="AlphaFoldDB" id="A0AAQ3KK97"/>
<dbReference type="PANTHER" id="PTHR36017:SF1">
    <property type="entry name" value="EMBRYO DEFECTIVE 1381"/>
    <property type="match status" value="1"/>
</dbReference>
<organism evidence="1 2">
    <name type="scientific">Canna indica</name>
    <name type="common">Indian-shot</name>
    <dbReference type="NCBI Taxonomy" id="4628"/>
    <lineage>
        <taxon>Eukaryota</taxon>
        <taxon>Viridiplantae</taxon>
        <taxon>Streptophyta</taxon>
        <taxon>Embryophyta</taxon>
        <taxon>Tracheophyta</taxon>
        <taxon>Spermatophyta</taxon>
        <taxon>Magnoliopsida</taxon>
        <taxon>Liliopsida</taxon>
        <taxon>Zingiberales</taxon>
        <taxon>Cannaceae</taxon>
        <taxon>Canna</taxon>
    </lineage>
</organism>
<sequence length="572" mass="64414">MGRPKAAAAVAMKAAAATAAQGWRVIPRPLLETVLNNYAQHHRVPQPVILHGPRGVGKTSLLLHHLLPEWNKSPHVAAYVDFAGDTSATRPWASFSIAPPSLGSLRCRLERELEALVDHGIRCGTIGSRDVFSALNKWYGLQTALRRIIGPSCFSKKDEGASASALWSKALLAFSARSGTEEINATLDLKEEKAVVASGTRKYSMEEVAYMREAMASVKLAKEVIGMHQEWRREAVRHLNRTGGFSRSLANSSTEWPYLLLDILSAAAEVDFFQPKLVINNIDALRKAVLTDDSTVSAAMYHDSFIWRLIALGANERCLPVILVTSDSYYSYQASVDFGHPDIFISRETFGWTHQEAKLHMVSDFFTESEWKVIDEVLGPNARQLSELFMLKQSGQYPEELQDGRINFEDIVDTYLAYLQITVVNPAMDSALAILQKFASDVRDGKVPESRLHFGAPWRHPPRTDDPVASLKWAKIQMIDFLQTFVNTQFGVNYLADDSLEILDDPSVVAMLEVGLLYKQRDPSIIRPVTRGIQRCLVRWLVQQKMQMNFGEHVAYLWQRVIRCRSYRHLMR</sequence>
<evidence type="ECO:0000313" key="1">
    <source>
        <dbReference type="EMBL" id="WOL09502.1"/>
    </source>
</evidence>
<dbReference type="PANTHER" id="PTHR36017">
    <property type="entry name" value="EMBRYO DEFECTIVE 1381"/>
    <property type="match status" value="1"/>
</dbReference>
<dbReference type="InterPro" id="IPR027417">
    <property type="entry name" value="P-loop_NTPase"/>
</dbReference>
<dbReference type="EMBL" id="CP136895">
    <property type="protein sequence ID" value="WOL09502.1"/>
    <property type="molecule type" value="Genomic_DNA"/>
</dbReference>
<dbReference type="Proteomes" id="UP001327560">
    <property type="component" value="Chromosome 6"/>
</dbReference>